<dbReference type="Pfam" id="PF13489">
    <property type="entry name" value="Methyltransf_23"/>
    <property type="match status" value="1"/>
</dbReference>
<feature type="region of interest" description="Disordered" evidence="2">
    <location>
        <begin position="1"/>
        <end position="64"/>
    </location>
</feature>
<sequence length="302" mass="33198">MAEDPTRSQTAETASETPAHVQSADSSEATSAGHRPSDAPITAGAPVIVGAPHQDNDADDFDSSLGDDISTASLSASILEYRTLHGRTYHSSKYETEYWGPNDGQHLEAMDINLKKVLDVGTGTGNYGDISSFSLLPLIRTLYIQDYGLYAHPGVEVIGTDLSPIQPAWCPPNMTFMIDDAEEEWTFAPNSFDFIYMRYLLGSIQDWPRLFKQAYAALKPGGYIESYESEPDFTSDDGTVKPDSALRKWTTLFTEAGRKLNRPFTVLSDDLQRKGIEEAGPLLAAGHWIQNYKKSGSILSSR</sequence>
<dbReference type="PANTHER" id="PTHR43591">
    <property type="entry name" value="METHYLTRANSFERASE"/>
    <property type="match status" value="1"/>
</dbReference>
<keyword evidence="4" id="KW-1185">Reference proteome</keyword>
<comment type="caution">
    <text evidence="3">The sequence shown here is derived from an EMBL/GenBank/DDBJ whole genome shotgun (WGS) entry which is preliminary data.</text>
</comment>
<gene>
    <name evidence="3" type="ORF">DL762_009351</name>
</gene>
<name>A0ABY0GXP4_9PEZI</name>
<comment type="similarity">
    <text evidence="1">Belongs to the methyltransferase superfamily. LaeA methyltransferase family.</text>
</comment>
<proteinExistence type="inferred from homology"/>
<organism evidence="3 4">
    <name type="scientific">Monosporascus cannonballus</name>
    <dbReference type="NCBI Taxonomy" id="155416"/>
    <lineage>
        <taxon>Eukaryota</taxon>
        <taxon>Fungi</taxon>
        <taxon>Dikarya</taxon>
        <taxon>Ascomycota</taxon>
        <taxon>Pezizomycotina</taxon>
        <taxon>Sordariomycetes</taxon>
        <taxon>Xylariomycetidae</taxon>
        <taxon>Xylariales</taxon>
        <taxon>Xylariales incertae sedis</taxon>
        <taxon>Monosporascus</taxon>
    </lineage>
</organism>
<dbReference type="CDD" id="cd02440">
    <property type="entry name" value="AdoMet_MTases"/>
    <property type="match status" value="1"/>
</dbReference>
<evidence type="ECO:0000313" key="4">
    <source>
        <dbReference type="Proteomes" id="UP000294003"/>
    </source>
</evidence>
<dbReference type="PANTHER" id="PTHR43591:SF10">
    <property type="entry name" value="ABC TRANSMEMBRANE TYPE-1 DOMAIN-CONTAINING PROTEIN-RELATED"/>
    <property type="match status" value="1"/>
</dbReference>
<accession>A0ABY0GXP4</accession>
<evidence type="ECO:0000256" key="2">
    <source>
        <dbReference type="SAM" id="MobiDB-lite"/>
    </source>
</evidence>
<feature type="compositionally biased region" description="Polar residues" evidence="2">
    <location>
        <begin position="7"/>
        <end position="16"/>
    </location>
</feature>
<evidence type="ECO:0008006" key="5">
    <source>
        <dbReference type="Google" id="ProtNLM"/>
    </source>
</evidence>
<evidence type="ECO:0000313" key="3">
    <source>
        <dbReference type="EMBL" id="RYO77312.1"/>
    </source>
</evidence>
<evidence type="ECO:0000256" key="1">
    <source>
        <dbReference type="ARBA" id="ARBA00038158"/>
    </source>
</evidence>
<protein>
    <recommendedName>
        <fullName evidence="5">Methyltransferase domain-containing protein</fullName>
    </recommendedName>
</protein>
<dbReference type="InterPro" id="IPR029063">
    <property type="entry name" value="SAM-dependent_MTases_sf"/>
</dbReference>
<dbReference type="Gene3D" id="3.40.50.150">
    <property type="entry name" value="Vaccinia Virus protein VP39"/>
    <property type="match status" value="1"/>
</dbReference>
<dbReference type="EMBL" id="QJNS01000476">
    <property type="protein sequence ID" value="RYO77312.1"/>
    <property type="molecule type" value="Genomic_DNA"/>
</dbReference>
<dbReference type="Proteomes" id="UP000294003">
    <property type="component" value="Unassembled WGS sequence"/>
</dbReference>
<dbReference type="SUPFAM" id="SSF53335">
    <property type="entry name" value="S-adenosyl-L-methionine-dependent methyltransferases"/>
    <property type="match status" value="1"/>
</dbReference>
<reference evidence="3 4" key="1">
    <citation type="submission" date="2018-06" db="EMBL/GenBank/DDBJ databases">
        <title>Complete Genomes of Monosporascus.</title>
        <authorList>
            <person name="Robinson A.J."/>
            <person name="Natvig D.O."/>
        </authorList>
    </citation>
    <scope>NUCLEOTIDE SEQUENCE [LARGE SCALE GENOMIC DNA]</scope>
    <source>
        <strain evidence="3 4">CBS 609.92</strain>
    </source>
</reference>